<reference evidence="1" key="1">
    <citation type="submission" date="2014-11" db="EMBL/GenBank/DDBJ databases">
        <authorList>
            <person name="Amaro Gonzalez C."/>
        </authorList>
    </citation>
    <scope>NUCLEOTIDE SEQUENCE</scope>
</reference>
<proteinExistence type="predicted"/>
<protein>
    <submittedName>
        <fullName evidence="1">Uncharacterized protein</fullName>
    </submittedName>
</protein>
<organism evidence="1">
    <name type="scientific">Anguilla anguilla</name>
    <name type="common">European freshwater eel</name>
    <name type="synonym">Muraena anguilla</name>
    <dbReference type="NCBI Taxonomy" id="7936"/>
    <lineage>
        <taxon>Eukaryota</taxon>
        <taxon>Metazoa</taxon>
        <taxon>Chordata</taxon>
        <taxon>Craniata</taxon>
        <taxon>Vertebrata</taxon>
        <taxon>Euteleostomi</taxon>
        <taxon>Actinopterygii</taxon>
        <taxon>Neopterygii</taxon>
        <taxon>Teleostei</taxon>
        <taxon>Anguilliformes</taxon>
        <taxon>Anguillidae</taxon>
        <taxon>Anguilla</taxon>
    </lineage>
</organism>
<name>A0A0E9U6T3_ANGAN</name>
<evidence type="ECO:0000313" key="1">
    <source>
        <dbReference type="EMBL" id="JAH61437.1"/>
    </source>
</evidence>
<accession>A0A0E9U6T3</accession>
<dbReference type="EMBL" id="GBXM01047140">
    <property type="protein sequence ID" value="JAH61437.1"/>
    <property type="molecule type" value="Transcribed_RNA"/>
</dbReference>
<dbReference type="AlphaFoldDB" id="A0A0E9U6T3"/>
<reference evidence="1" key="2">
    <citation type="journal article" date="2015" name="Fish Shellfish Immunol.">
        <title>Early steps in the European eel (Anguilla anguilla)-Vibrio vulnificus interaction in the gills: Role of the RtxA13 toxin.</title>
        <authorList>
            <person name="Callol A."/>
            <person name="Pajuelo D."/>
            <person name="Ebbesson L."/>
            <person name="Teles M."/>
            <person name="MacKenzie S."/>
            <person name="Amaro C."/>
        </authorList>
    </citation>
    <scope>NUCLEOTIDE SEQUENCE</scope>
</reference>
<sequence>MLFQCDIGTDNMNHAYIARISPLACVQSSCTNLQCLVSR</sequence>